<organism evidence="13 14">
    <name type="scientific">Streptomyces phaeofaciens</name>
    <dbReference type="NCBI Taxonomy" id="68254"/>
    <lineage>
        <taxon>Bacteria</taxon>
        <taxon>Bacillati</taxon>
        <taxon>Actinomycetota</taxon>
        <taxon>Actinomycetes</taxon>
        <taxon>Kitasatosporales</taxon>
        <taxon>Streptomycetaceae</taxon>
        <taxon>Streptomyces</taxon>
    </lineage>
</organism>
<evidence type="ECO:0000256" key="4">
    <source>
        <dbReference type="ARBA" id="ARBA00022475"/>
    </source>
</evidence>
<evidence type="ECO:0000256" key="7">
    <source>
        <dbReference type="ARBA" id="ARBA00022723"/>
    </source>
</evidence>
<keyword evidence="10" id="KW-0408">Iron</keyword>
<gene>
    <name evidence="13" type="ORF">GCM10010226_10780</name>
</gene>
<feature type="transmembrane region" description="Helical" evidence="12">
    <location>
        <begin position="6"/>
        <end position="34"/>
    </location>
</feature>
<proteinExistence type="inferred from homology"/>
<dbReference type="GO" id="GO:0005886">
    <property type="term" value="C:plasma membrane"/>
    <property type="evidence" value="ECO:0007669"/>
    <property type="project" value="UniProtKB-SubCell"/>
</dbReference>
<sequence>METLAVALLGFFFVGYVVLGGADLGLGMLLPYLGRNREERHRTVSAIWPLFLANEVWLVAAAGLFIGAFPTLEGEVFSGLMVVFVPLLAGWMIRDAGLWWRAAGSGPAADWLVCGGSWLAAGGWGWLIASLLNDSPTEPTSLGLGAVTTLFVLLLFLAHGLGFAALRLTGTPLARALRLTGRGGRGGRHSLLLTSLVSATLAVLAGARLPLSEHAASDTALTLIVPLSLAALPLLLAAHLWLWRLVSRTGFRLSSL</sequence>
<evidence type="ECO:0000256" key="12">
    <source>
        <dbReference type="SAM" id="Phobius"/>
    </source>
</evidence>
<comment type="subcellular location">
    <subcellularLocation>
        <location evidence="1">Cell membrane</location>
        <topology evidence="1">Multi-pass membrane protein</topology>
    </subcellularLocation>
</comment>
<evidence type="ECO:0000256" key="10">
    <source>
        <dbReference type="ARBA" id="ARBA00023004"/>
    </source>
</evidence>
<keyword evidence="6 12" id="KW-0812">Transmembrane</keyword>
<protein>
    <submittedName>
        <fullName evidence="13">Uncharacterized protein</fullName>
    </submittedName>
</protein>
<dbReference type="EMBL" id="BMSA01000002">
    <property type="protein sequence ID" value="GGT36387.1"/>
    <property type="molecule type" value="Genomic_DNA"/>
</dbReference>
<evidence type="ECO:0000256" key="8">
    <source>
        <dbReference type="ARBA" id="ARBA00022982"/>
    </source>
</evidence>
<comment type="similarity">
    <text evidence="2">Belongs to the cytochrome ubiquinol oxidase subunit 2 family.</text>
</comment>
<feature type="transmembrane region" description="Helical" evidence="12">
    <location>
        <begin position="108"/>
        <end position="132"/>
    </location>
</feature>
<dbReference type="PANTHER" id="PTHR43141">
    <property type="entry name" value="CYTOCHROME BD2 SUBUNIT II"/>
    <property type="match status" value="1"/>
</dbReference>
<evidence type="ECO:0000313" key="13">
    <source>
        <dbReference type="EMBL" id="GGT36387.1"/>
    </source>
</evidence>
<keyword evidence="3" id="KW-0813">Transport</keyword>
<feature type="transmembrane region" description="Helical" evidence="12">
    <location>
        <begin position="223"/>
        <end position="243"/>
    </location>
</feature>
<evidence type="ECO:0000256" key="1">
    <source>
        <dbReference type="ARBA" id="ARBA00004651"/>
    </source>
</evidence>
<dbReference type="AlphaFoldDB" id="A0A918H4B0"/>
<keyword evidence="4" id="KW-1003">Cell membrane</keyword>
<dbReference type="RefSeq" id="WP_189708055.1">
    <property type="nucleotide sequence ID" value="NZ_BMSA01000002.1"/>
</dbReference>
<evidence type="ECO:0000256" key="6">
    <source>
        <dbReference type="ARBA" id="ARBA00022692"/>
    </source>
</evidence>
<reference evidence="13" key="1">
    <citation type="journal article" date="2014" name="Int. J. Syst. Evol. Microbiol.">
        <title>Complete genome sequence of Corynebacterium casei LMG S-19264T (=DSM 44701T), isolated from a smear-ripened cheese.</title>
        <authorList>
            <consortium name="US DOE Joint Genome Institute (JGI-PGF)"/>
            <person name="Walter F."/>
            <person name="Albersmeier A."/>
            <person name="Kalinowski J."/>
            <person name="Ruckert C."/>
        </authorList>
    </citation>
    <scope>NUCLEOTIDE SEQUENCE</scope>
    <source>
        <strain evidence="13">JCM 4125</strain>
    </source>
</reference>
<keyword evidence="9 12" id="KW-1133">Transmembrane helix</keyword>
<dbReference type="GO" id="GO:0070069">
    <property type="term" value="C:cytochrome complex"/>
    <property type="evidence" value="ECO:0007669"/>
    <property type="project" value="TreeGrafter"/>
</dbReference>
<dbReference type="Pfam" id="PF02322">
    <property type="entry name" value="Cyt_bd_oxida_II"/>
    <property type="match status" value="1"/>
</dbReference>
<keyword evidence="8" id="KW-0249">Electron transport</keyword>
<feature type="transmembrane region" description="Helical" evidence="12">
    <location>
        <begin position="190"/>
        <end position="211"/>
    </location>
</feature>
<dbReference type="InterPro" id="IPR003317">
    <property type="entry name" value="Cyt-d_oxidase_su2"/>
</dbReference>
<name>A0A918H4B0_9ACTN</name>
<feature type="transmembrane region" description="Helical" evidence="12">
    <location>
        <begin position="144"/>
        <end position="169"/>
    </location>
</feature>
<keyword evidence="11 12" id="KW-0472">Membrane</keyword>
<evidence type="ECO:0000256" key="11">
    <source>
        <dbReference type="ARBA" id="ARBA00023136"/>
    </source>
</evidence>
<dbReference type="GO" id="GO:0009055">
    <property type="term" value="F:electron transfer activity"/>
    <property type="evidence" value="ECO:0007669"/>
    <property type="project" value="TreeGrafter"/>
</dbReference>
<dbReference type="GO" id="GO:0019646">
    <property type="term" value="P:aerobic electron transport chain"/>
    <property type="evidence" value="ECO:0007669"/>
    <property type="project" value="TreeGrafter"/>
</dbReference>
<accession>A0A918H4B0</accession>
<feature type="transmembrane region" description="Helical" evidence="12">
    <location>
        <begin position="46"/>
        <end position="70"/>
    </location>
</feature>
<evidence type="ECO:0000256" key="3">
    <source>
        <dbReference type="ARBA" id="ARBA00022448"/>
    </source>
</evidence>
<keyword evidence="5" id="KW-0349">Heme</keyword>
<keyword evidence="14" id="KW-1185">Reference proteome</keyword>
<comment type="caution">
    <text evidence="13">The sequence shown here is derived from an EMBL/GenBank/DDBJ whole genome shotgun (WGS) entry which is preliminary data.</text>
</comment>
<dbReference type="GO" id="GO:0016682">
    <property type="term" value="F:oxidoreductase activity, acting on diphenols and related substances as donors, oxygen as acceptor"/>
    <property type="evidence" value="ECO:0007669"/>
    <property type="project" value="TreeGrafter"/>
</dbReference>
<feature type="transmembrane region" description="Helical" evidence="12">
    <location>
        <begin position="76"/>
        <end position="96"/>
    </location>
</feature>
<evidence type="ECO:0000256" key="9">
    <source>
        <dbReference type="ARBA" id="ARBA00022989"/>
    </source>
</evidence>
<evidence type="ECO:0000256" key="5">
    <source>
        <dbReference type="ARBA" id="ARBA00022617"/>
    </source>
</evidence>
<evidence type="ECO:0000313" key="14">
    <source>
        <dbReference type="Proteomes" id="UP000646776"/>
    </source>
</evidence>
<keyword evidence="7" id="KW-0479">Metal-binding</keyword>
<dbReference type="GO" id="GO:0046872">
    <property type="term" value="F:metal ion binding"/>
    <property type="evidence" value="ECO:0007669"/>
    <property type="project" value="UniProtKB-KW"/>
</dbReference>
<evidence type="ECO:0000256" key="2">
    <source>
        <dbReference type="ARBA" id="ARBA00007543"/>
    </source>
</evidence>
<dbReference type="Proteomes" id="UP000646776">
    <property type="component" value="Unassembled WGS sequence"/>
</dbReference>
<reference evidence="13" key="2">
    <citation type="submission" date="2020-09" db="EMBL/GenBank/DDBJ databases">
        <authorList>
            <person name="Sun Q."/>
            <person name="Ohkuma M."/>
        </authorList>
    </citation>
    <scope>NUCLEOTIDE SEQUENCE</scope>
    <source>
        <strain evidence="13">JCM 4125</strain>
    </source>
</reference>
<dbReference type="PANTHER" id="PTHR43141:SF5">
    <property type="entry name" value="CYTOCHROME BD-I UBIQUINOL OXIDASE SUBUNIT 2"/>
    <property type="match status" value="1"/>
</dbReference>